<name>A0A2L2XE71_9FIRM</name>
<dbReference type="OrthoDB" id="1809038at2"/>
<dbReference type="RefSeq" id="WP_104372857.1">
    <property type="nucleotide sequence ID" value="NZ_BFAV01000149.1"/>
</dbReference>
<dbReference type="AlphaFoldDB" id="A0A2L2XE71"/>
<dbReference type="EMBL" id="BFAV01000149">
    <property type="protein sequence ID" value="GBF34647.1"/>
    <property type="molecule type" value="Genomic_DNA"/>
</dbReference>
<protein>
    <submittedName>
        <fullName evidence="1">Uncharacterized protein</fullName>
    </submittedName>
</protein>
<keyword evidence="2" id="KW-1185">Reference proteome</keyword>
<evidence type="ECO:0000313" key="2">
    <source>
        <dbReference type="Proteomes" id="UP000239549"/>
    </source>
</evidence>
<accession>A0A2L2XE71</accession>
<sequence>MLEYLNDLQERFFTWCDNAVQDHIDSRGTRLKQWRPRKNPDGSYELVFKLAGRDETAASFSVPVPEEFHQLLEREYFINHPPDEEEES</sequence>
<reference evidence="2" key="1">
    <citation type="submission" date="2018-02" db="EMBL/GenBank/DDBJ databases">
        <title>Genome sequence of Desulfocucumis palustris strain NAW-5.</title>
        <authorList>
            <person name="Watanabe M."/>
            <person name="Kojima H."/>
            <person name="Fukui M."/>
        </authorList>
    </citation>
    <scope>NUCLEOTIDE SEQUENCE [LARGE SCALE GENOMIC DNA]</scope>
    <source>
        <strain evidence="2">NAW-5</strain>
    </source>
</reference>
<evidence type="ECO:0000313" key="1">
    <source>
        <dbReference type="EMBL" id="GBF34647.1"/>
    </source>
</evidence>
<gene>
    <name evidence="1" type="ORF">DCCM_3767</name>
</gene>
<proteinExistence type="predicted"/>
<dbReference type="Proteomes" id="UP000239549">
    <property type="component" value="Unassembled WGS sequence"/>
</dbReference>
<organism evidence="1 2">
    <name type="scientific">Desulfocucumis palustris</name>
    <dbReference type="NCBI Taxonomy" id="1898651"/>
    <lineage>
        <taxon>Bacteria</taxon>
        <taxon>Bacillati</taxon>
        <taxon>Bacillota</taxon>
        <taxon>Clostridia</taxon>
        <taxon>Eubacteriales</taxon>
        <taxon>Desulfocucumaceae</taxon>
        <taxon>Desulfocucumis</taxon>
    </lineage>
</organism>
<comment type="caution">
    <text evidence="1">The sequence shown here is derived from an EMBL/GenBank/DDBJ whole genome shotgun (WGS) entry which is preliminary data.</text>
</comment>